<evidence type="ECO:0000259" key="3">
    <source>
        <dbReference type="SMART" id="SM00829"/>
    </source>
</evidence>
<keyword evidence="2" id="KW-0560">Oxidoreductase</keyword>
<dbReference type="Pfam" id="PF08240">
    <property type="entry name" value="ADH_N"/>
    <property type="match status" value="1"/>
</dbReference>
<keyword evidence="1" id="KW-0521">NADP</keyword>
<evidence type="ECO:0000313" key="4">
    <source>
        <dbReference type="EMBL" id="BCS03155.1"/>
    </source>
</evidence>
<dbReference type="InterPro" id="IPR036291">
    <property type="entry name" value="NAD(P)-bd_dom_sf"/>
</dbReference>
<dbReference type="SMART" id="SM00829">
    <property type="entry name" value="PKS_ER"/>
    <property type="match status" value="1"/>
</dbReference>
<dbReference type="CDD" id="cd05276">
    <property type="entry name" value="p53_inducible_oxidoreductase"/>
    <property type="match status" value="1"/>
</dbReference>
<dbReference type="GO" id="GO:0016651">
    <property type="term" value="F:oxidoreductase activity, acting on NAD(P)H"/>
    <property type="evidence" value="ECO:0007669"/>
    <property type="project" value="TreeGrafter"/>
</dbReference>
<dbReference type="EMBL" id="BCWF01000003">
    <property type="protein sequence ID" value="GAT18927.1"/>
    <property type="molecule type" value="Genomic_DNA"/>
</dbReference>
<proteinExistence type="predicted"/>
<reference evidence="4" key="3">
    <citation type="submission" date="2021-01" db="EMBL/GenBank/DDBJ databases">
        <authorList>
            <consortium name="Aspergillus luchuensis mut. kawachii IFO 4304 genome sequencing consortium"/>
            <person name="Kazuki M."/>
            <person name="Futagami T."/>
        </authorList>
    </citation>
    <scope>NUCLEOTIDE SEQUENCE</scope>
    <source>
        <strain evidence="4">IFO 4308</strain>
    </source>
</reference>
<dbReference type="Gene3D" id="3.90.180.10">
    <property type="entry name" value="Medium-chain alcohol dehydrogenases, catalytic domain"/>
    <property type="match status" value="1"/>
</dbReference>
<dbReference type="Proteomes" id="UP000075230">
    <property type="component" value="Unassembled WGS sequence"/>
</dbReference>
<reference evidence="4" key="4">
    <citation type="submission" date="2021-02" db="EMBL/GenBank/DDBJ databases">
        <title>Aspergillus luchuensis mut. kawachii IFO 4304 genome sequence.</title>
        <authorList>
            <person name="Mori K."/>
            <person name="Kadooka C."/>
            <person name="Goto M."/>
            <person name="Futagami T."/>
        </authorList>
    </citation>
    <scope>NUCLEOTIDE SEQUENCE</scope>
    <source>
        <strain evidence="4">IFO 4308</strain>
    </source>
</reference>
<dbReference type="Gene3D" id="3.40.50.720">
    <property type="entry name" value="NAD(P)-binding Rossmann-like Domain"/>
    <property type="match status" value="1"/>
</dbReference>
<evidence type="ECO:0000313" key="7">
    <source>
        <dbReference type="Proteomes" id="UP000661280"/>
    </source>
</evidence>
<dbReference type="PANTHER" id="PTHR48106:SF18">
    <property type="entry name" value="QUINONE OXIDOREDUCTASE PIG3"/>
    <property type="match status" value="1"/>
</dbReference>
<dbReference type="KEGG" id="aluc:AKAW2_70033A"/>
<dbReference type="Pfam" id="PF00107">
    <property type="entry name" value="ADH_zinc_N"/>
    <property type="match status" value="1"/>
</dbReference>
<dbReference type="EMBL" id="AP024431">
    <property type="protein sequence ID" value="BCS03155.1"/>
    <property type="molecule type" value="Genomic_DNA"/>
</dbReference>
<name>A0A146EY05_ASPKA</name>
<dbReference type="GO" id="GO:0070402">
    <property type="term" value="F:NADPH binding"/>
    <property type="evidence" value="ECO:0007669"/>
    <property type="project" value="TreeGrafter"/>
</dbReference>
<dbReference type="NCBIfam" id="TIGR02824">
    <property type="entry name" value="quinone_pig3"/>
    <property type="match status" value="1"/>
</dbReference>
<dbReference type="RefSeq" id="XP_041546917.1">
    <property type="nucleotide sequence ID" value="XM_041682570.1"/>
</dbReference>
<accession>A0A146EY05</accession>
<dbReference type="InterPro" id="IPR013154">
    <property type="entry name" value="ADH-like_N"/>
</dbReference>
<dbReference type="Proteomes" id="UP000661280">
    <property type="component" value="Chromosome 7"/>
</dbReference>
<evidence type="ECO:0000256" key="1">
    <source>
        <dbReference type="ARBA" id="ARBA00022857"/>
    </source>
</evidence>
<organism evidence="5 6">
    <name type="scientific">Aspergillus kawachii</name>
    <name type="common">White koji mold</name>
    <name type="synonym">Aspergillus awamori var. kawachi</name>
    <dbReference type="NCBI Taxonomy" id="1069201"/>
    <lineage>
        <taxon>Eukaryota</taxon>
        <taxon>Fungi</taxon>
        <taxon>Dikarya</taxon>
        <taxon>Ascomycota</taxon>
        <taxon>Pezizomycotina</taxon>
        <taxon>Eurotiomycetes</taxon>
        <taxon>Eurotiomycetidae</taxon>
        <taxon>Eurotiales</taxon>
        <taxon>Aspergillaceae</taxon>
        <taxon>Aspergillus</taxon>
        <taxon>Aspergillus subgen. Circumdati</taxon>
    </lineage>
</organism>
<evidence type="ECO:0000256" key="2">
    <source>
        <dbReference type="ARBA" id="ARBA00023002"/>
    </source>
</evidence>
<dbReference type="GeneID" id="64964476"/>
<reference evidence="5 6" key="1">
    <citation type="journal article" date="2016" name="DNA Res.">
        <title>Genome sequence of Aspergillus luchuensis NBRC 4314.</title>
        <authorList>
            <person name="Yamada O."/>
            <person name="Machida M."/>
            <person name="Hosoyama A."/>
            <person name="Goto M."/>
            <person name="Takahashi T."/>
            <person name="Futagami T."/>
            <person name="Yamagata Y."/>
            <person name="Takeuchi M."/>
            <person name="Kobayashi T."/>
            <person name="Koike H."/>
            <person name="Abe K."/>
            <person name="Asai K."/>
            <person name="Arita M."/>
            <person name="Fujita N."/>
            <person name="Fukuda K."/>
            <person name="Higa K."/>
            <person name="Horikawa H."/>
            <person name="Ishikawa T."/>
            <person name="Jinno K."/>
            <person name="Kato Y."/>
            <person name="Kirimura K."/>
            <person name="Mizutani O."/>
            <person name="Nakasone K."/>
            <person name="Sano M."/>
            <person name="Shiraishi Y."/>
            <person name="Tsukahara M."/>
            <person name="Gomi K."/>
        </authorList>
    </citation>
    <scope>NUCLEOTIDE SEQUENCE [LARGE SCALE GENOMIC DNA]</scope>
    <source>
        <strain evidence="5 6">RIB 2604</strain>
    </source>
</reference>
<dbReference type="PANTHER" id="PTHR48106">
    <property type="entry name" value="QUINONE OXIDOREDUCTASE PIG3-RELATED"/>
    <property type="match status" value="1"/>
</dbReference>
<feature type="domain" description="Enoyl reductase (ER)" evidence="3">
    <location>
        <begin position="11"/>
        <end position="331"/>
    </location>
</feature>
<dbReference type="SUPFAM" id="SSF50129">
    <property type="entry name" value="GroES-like"/>
    <property type="match status" value="1"/>
</dbReference>
<dbReference type="VEuPathDB" id="FungiDB:ASPFODRAFT_188881"/>
<dbReference type="InterPro" id="IPR014189">
    <property type="entry name" value="Quinone_OxRdtase_PIG3"/>
</dbReference>
<dbReference type="InterPro" id="IPR013149">
    <property type="entry name" value="ADH-like_C"/>
</dbReference>
<sequence length="336" mass="36360">MKAVGVKNGKGNADALFIEDGVPDPVPTSNRILVRIKAFGLNRMDIMQREDRYPYPLLPESGKIMGVEFSGIVENKGPDCSGDFQVGDKVFGLAYGGAYAQKIAVSEKMLMHLPSTLSFEEAAGIPETSFTAIQAVHLVGNLQPGQSVLIHAGASGVGQSAIQIAKVGGASTIFTTAGSDEKCDLCRSLGADFAVNYRSGEDFSEVVKRETNGRGVDLIVDLVGRDYFHRNMSSAAMDSRMVLVAALSGSKVDDFDLRALLNKRIWLMATTLRTRAADYQGQLRDLFSEKILPHIKSGEVKTTVDKVFPWTQVSDAHKRLESNVNAGKIICLVNDD</sequence>
<dbReference type="OrthoDB" id="203908at2759"/>
<evidence type="ECO:0000313" key="5">
    <source>
        <dbReference type="EMBL" id="GAT18927.1"/>
    </source>
</evidence>
<dbReference type="InterPro" id="IPR020843">
    <property type="entry name" value="ER"/>
</dbReference>
<evidence type="ECO:0000313" key="6">
    <source>
        <dbReference type="Proteomes" id="UP000075230"/>
    </source>
</evidence>
<gene>
    <name evidence="4" type="ORF">AKAW2_70033A</name>
    <name evidence="5" type="ORF">RIB2604_00300230</name>
</gene>
<keyword evidence="7" id="KW-1185">Reference proteome</keyword>
<dbReference type="SUPFAM" id="SSF51735">
    <property type="entry name" value="NAD(P)-binding Rossmann-fold domains"/>
    <property type="match status" value="1"/>
</dbReference>
<dbReference type="InterPro" id="IPR011032">
    <property type="entry name" value="GroES-like_sf"/>
</dbReference>
<reference evidence="6" key="2">
    <citation type="submission" date="2016-02" db="EMBL/GenBank/DDBJ databases">
        <title>Genome sequencing of Aspergillus luchuensis NBRC 4314.</title>
        <authorList>
            <person name="Yamada O."/>
        </authorList>
    </citation>
    <scope>NUCLEOTIDE SEQUENCE [LARGE SCALE GENOMIC DNA]</scope>
    <source>
        <strain evidence="6">RIB 2604</strain>
    </source>
</reference>
<protein>
    <submittedName>
        <fullName evidence="5">Quinone oxidoreductase</fullName>
    </submittedName>
</protein>
<dbReference type="AlphaFoldDB" id="A0A146EY05"/>